<sequence>MLPITMLPIDLYESESLLGHGVAGTTFKACKIGETQELAVKVVSLTNVANDSRIDLTKEVRSLKGIMHRNILPYTNIYISNRSIFIEMKLMKGRSLSDYLLTHRRHGNLSESLIRDIVHQLAKGLDYLHRNCSRQIIHGNLVPKNIFYDNGTILIADYGLHPPLATVIPLEYTATRYPSPPEFRGNHVGSSNKISSVYTDKTDIWMLGNLIIELCTYKTNGISLLDTHLWNHSSSIKDLITDCLQENPAKRPTAADLVASTGSSEAVISSAASIRTSSSLNSAFFVQTSRLLIEEISLYEGVNKNIDGSKDVSQSLSIPRLCPTIGIAAIENIRARYRNPLLIQTPTPATSLVVAQNVQTDTLVYLETVAVKLISIGTLQRYMHSISQIRNNPCTNIINVNHSEKIGDLCICELEYFECPTLQIVVNEYHRAGVPIPEELIWNLLSDICSGLLHLRTIGASYGLLLPTNVFIRKPTAVIAGLAGSWLVHRLGSSTRSSAPLHGLLDLILWMTNPSAPGSVSPNNLDALHQTAYSYDLLSLIKYIEKLFATGESFSPTECLTMIRNMALGHTHNYSINPFALGAPKQLLTSVDSDNPKEIEKYITRFNSCPPGALVSAIRKRRIASVATMCKEIAKRGLPTRIPICSGIDVHEPTPLMKEVWQSNTCDSNLIEEHMMVRYNGITALMISAHKGHRTCLINLASEMGIQSWSGTTALMFAVNSGHEKCVRLLLPEMGIQRHDGMTALMLAAQSGDARLVGLLLQERDLKNSAGLTAYDIAMDKGFEDCIKLLAPFEIATMASNIPIQVQTTYSMIRVNSHDILPPGRFSNLMLAASSNDIASIRKYIDNEAGIANIEGKTALMFAAELGNTAAVRKLAKLEGGMLTVAGEAAIFMAIRNNNYECVAILRRYEEELTNKLGETPVQFAERLGHKSCIAALVSTMPSSWSSFEQQITLTEGGEKLLSVSQASSIHASRQSSRTRLRVEEDSELEQKVFSSEIANHVTSSNKQLTSGSLKPHTASHDDVQSVIRPLANQVDHDDKSTGEGKQSCTQEQLHSDQESLVEPSTKTQCAIDIEITDTGAIDSSEQSNDKRNRRESHTELSNRALERSVSCSSIVQTESNTEKKNQRKQKEKAVNKKEKGSKIKSSRPKNEKAYANTNGSSSTSSTESFLAAEDLSVDIDAELNKDVNAVVRDRKIVLLRPSQKRKSRKPRVSKAKTRLMFAVESSDQEGLKSHLKGDAGKAYNGLTALMLAVTSNNLLFIHILAYYEGAFGQQDGMTALMMAAERGLTEAVCILVEKEAGVLDKRGNTALMRLLELPPPHVCLQVLAQAEGRIARKDGQTPLMIAVEKGTLQDVMELIPLGAGQTNKAGQTALMIAASNGQSDYIERLIPLEGGIGDRKGMTALMYAAAAGHTDCVKMLVDREKGMQTKQKWTALHYAVDNNRIECVKLLLFAAEDVPNAKGQRCLAIAKMKYFHECVWLLSQELSGSQHA</sequence>
<dbReference type="Proteomes" id="UP000008974">
    <property type="component" value="Unassembled WGS sequence"/>
</dbReference>
<comment type="caution">
    <text evidence="4">The sequence shown here is derived from an EMBL/GenBank/DDBJ whole genome shotgun (WGS) entry which is preliminary data.</text>
</comment>
<dbReference type="PANTHER" id="PTHR24120:SF4">
    <property type="entry name" value="GH07239P"/>
    <property type="match status" value="1"/>
</dbReference>
<accession>E1F1N4</accession>
<keyword evidence="4" id="KW-0418">Kinase</keyword>
<feature type="domain" description="Protein kinase" evidence="3">
    <location>
        <begin position="12"/>
        <end position="268"/>
    </location>
</feature>
<feature type="repeat" description="ANK" evidence="1">
    <location>
        <begin position="1401"/>
        <end position="1433"/>
    </location>
</feature>
<dbReference type="STRING" id="658858.E1F1N4"/>
<dbReference type="PROSITE" id="PS50297">
    <property type="entry name" value="ANK_REP_REGION"/>
    <property type="match status" value="3"/>
</dbReference>
<reference evidence="4 5" key="1">
    <citation type="journal article" date="2010" name="BMC Genomics">
        <title>Genome analysis and comparative genomics of a Giardia intestinalis assemblage E isolate.</title>
        <authorList>
            <person name="Jerlstrom-Hultqvist J."/>
            <person name="Franzen O."/>
            <person name="Ankarklev J."/>
            <person name="Xu F."/>
            <person name="Nohynkova E."/>
            <person name="Andersson J.O."/>
            <person name="Svard S.G."/>
            <person name="Andersson B."/>
        </authorList>
    </citation>
    <scope>NUCLEOTIDE SEQUENCE [LARGE SCALE GENOMIC DNA]</scope>
    <source>
        <strain evidence="4 5">P15</strain>
    </source>
</reference>
<evidence type="ECO:0000313" key="5">
    <source>
        <dbReference type="Proteomes" id="UP000008974"/>
    </source>
</evidence>
<feature type="region of interest" description="Disordered" evidence="2">
    <location>
        <begin position="967"/>
        <end position="986"/>
    </location>
</feature>
<evidence type="ECO:0000256" key="1">
    <source>
        <dbReference type="PROSITE-ProRule" id="PRU00023"/>
    </source>
</evidence>
<evidence type="ECO:0000256" key="2">
    <source>
        <dbReference type="SAM" id="MobiDB-lite"/>
    </source>
</evidence>
<feature type="compositionally biased region" description="Basic and acidic residues" evidence="2">
    <location>
        <begin position="1088"/>
        <end position="1107"/>
    </location>
</feature>
<dbReference type="GO" id="GO:0005524">
    <property type="term" value="F:ATP binding"/>
    <property type="evidence" value="ECO:0007669"/>
    <property type="project" value="InterPro"/>
</dbReference>
<proteinExistence type="predicted"/>
<dbReference type="InterPro" id="IPR036770">
    <property type="entry name" value="Ankyrin_rpt-contain_sf"/>
</dbReference>
<dbReference type="EMBL" id="ACVC01000125">
    <property type="protein sequence ID" value="EFO63581.1"/>
    <property type="molecule type" value="Genomic_DNA"/>
</dbReference>
<keyword evidence="4" id="KW-0808">Transferase</keyword>
<dbReference type="Gene3D" id="1.10.510.10">
    <property type="entry name" value="Transferase(Phosphotransferase) domain 1"/>
    <property type="match status" value="2"/>
</dbReference>
<feature type="repeat" description="ANK" evidence="1">
    <location>
        <begin position="1339"/>
        <end position="1364"/>
    </location>
</feature>
<evidence type="ECO:0000313" key="4">
    <source>
        <dbReference type="EMBL" id="EFO63581.1"/>
    </source>
</evidence>
<dbReference type="PROSITE" id="PS50011">
    <property type="entry name" value="PROTEIN_KINASE_DOM"/>
    <property type="match status" value="1"/>
</dbReference>
<name>E1F1N4_GIAIA</name>
<dbReference type="Gene3D" id="1.25.40.20">
    <property type="entry name" value="Ankyrin repeat-containing domain"/>
    <property type="match status" value="4"/>
</dbReference>
<dbReference type="InterPro" id="IPR002110">
    <property type="entry name" value="Ankyrin_rpt"/>
</dbReference>
<evidence type="ECO:0000259" key="3">
    <source>
        <dbReference type="PROSITE" id="PS50011"/>
    </source>
</evidence>
<gene>
    <name evidence="4" type="ORF">GLP15_4724</name>
</gene>
<feature type="region of interest" description="Disordered" evidence="2">
    <location>
        <begin position="1035"/>
        <end position="1167"/>
    </location>
</feature>
<dbReference type="VEuPathDB" id="GiardiaDB:GLP15_4724"/>
<feature type="compositionally biased region" description="Basic and acidic residues" evidence="2">
    <location>
        <begin position="1132"/>
        <end position="1142"/>
    </location>
</feature>
<dbReference type="PROSITE" id="PS50088">
    <property type="entry name" value="ANK_REPEAT"/>
    <property type="match status" value="3"/>
</dbReference>
<dbReference type="InterPro" id="IPR000719">
    <property type="entry name" value="Prot_kinase_dom"/>
</dbReference>
<protein>
    <submittedName>
        <fullName evidence="4">Kinase, NEK</fullName>
    </submittedName>
</protein>
<dbReference type="SMART" id="SM00248">
    <property type="entry name" value="ANK"/>
    <property type="match status" value="14"/>
</dbReference>
<feature type="compositionally biased region" description="Polar residues" evidence="2">
    <location>
        <begin position="1110"/>
        <end position="1120"/>
    </location>
</feature>
<dbReference type="Pfam" id="PF12796">
    <property type="entry name" value="Ank_2"/>
    <property type="match status" value="5"/>
</dbReference>
<dbReference type="CDD" id="cd00180">
    <property type="entry name" value="PKc"/>
    <property type="match status" value="1"/>
</dbReference>
<dbReference type="OrthoDB" id="774951at2759"/>
<dbReference type="Pfam" id="PF00023">
    <property type="entry name" value="Ank"/>
    <property type="match status" value="1"/>
</dbReference>
<dbReference type="GO" id="GO:0004672">
    <property type="term" value="F:protein kinase activity"/>
    <property type="evidence" value="ECO:0007669"/>
    <property type="project" value="InterPro"/>
</dbReference>
<feature type="compositionally biased region" description="Polar residues" evidence="2">
    <location>
        <begin position="1044"/>
        <end position="1053"/>
    </location>
</feature>
<feature type="repeat" description="ANK" evidence="1">
    <location>
        <begin position="740"/>
        <end position="762"/>
    </location>
</feature>
<keyword evidence="1" id="KW-0040">ANK repeat</keyword>
<feature type="compositionally biased region" description="Polar residues" evidence="2">
    <location>
        <begin position="967"/>
        <end position="978"/>
    </location>
</feature>
<organism evidence="4 5">
    <name type="scientific">Giardia intestinalis (strain P15)</name>
    <name type="common">Giardia lamblia</name>
    <dbReference type="NCBI Taxonomy" id="658858"/>
    <lineage>
        <taxon>Eukaryota</taxon>
        <taxon>Metamonada</taxon>
        <taxon>Diplomonadida</taxon>
        <taxon>Hexamitidae</taxon>
        <taxon>Giardiinae</taxon>
        <taxon>Giardia</taxon>
    </lineage>
</organism>
<dbReference type="SUPFAM" id="SSF48403">
    <property type="entry name" value="Ankyrin repeat"/>
    <property type="match status" value="2"/>
</dbReference>
<dbReference type="InterPro" id="IPR011009">
    <property type="entry name" value="Kinase-like_dom_sf"/>
</dbReference>
<dbReference type="Pfam" id="PF00069">
    <property type="entry name" value="Pkinase"/>
    <property type="match status" value="1"/>
</dbReference>
<dbReference type="OMA" id="RIPICSG"/>
<dbReference type="SUPFAM" id="SSF56112">
    <property type="entry name" value="Protein kinase-like (PK-like)"/>
    <property type="match status" value="2"/>
</dbReference>
<dbReference type="PANTHER" id="PTHR24120">
    <property type="entry name" value="GH07239P"/>
    <property type="match status" value="1"/>
</dbReference>
<dbReference type="Gene3D" id="3.30.200.20">
    <property type="entry name" value="Phosphorylase Kinase, domain 1"/>
    <property type="match status" value="1"/>
</dbReference>